<comment type="catalytic activity">
    <reaction evidence="8">
        <text>L-threonyl-[protein] + ATP = 3-O-(5'-adenylyl)-L-threonyl-[protein] + diphosphate</text>
        <dbReference type="Rhea" id="RHEA:54292"/>
        <dbReference type="Rhea" id="RHEA-COMP:11060"/>
        <dbReference type="Rhea" id="RHEA-COMP:13847"/>
        <dbReference type="ChEBI" id="CHEBI:30013"/>
        <dbReference type="ChEBI" id="CHEBI:30616"/>
        <dbReference type="ChEBI" id="CHEBI:33019"/>
        <dbReference type="ChEBI" id="CHEBI:138113"/>
        <dbReference type="EC" id="2.7.7.108"/>
    </reaction>
</comment>
<dbReference type="PANTHER" id="PTHR32057">
    <property type="entry name" value="PROTEIN ADENYLYLTRANSFERASE SELO, MITOCHONDRIAL"/>
    <property type="match status" value="1"/>
</dbReference>
<organism evidence="10 11">
    <name type="scientific">Pseudoclavibacter endophyticus</name>
    <dbReference type="NCBI Taxonomy" id="1778590"/>
    <lineage>
        <taxon>Bacteria</taxon>
        <taxon>Bacillati</taxon>
        <taxon>Actinomycetota</taxon>
        <taxon>Actinomycetes</taxon>
        <taxon>Micrococcales</taxon>
        <taxon>Microbacteriaceae</taxon>
        <taxon>Pseudoclavibacter</taxon>
    </lineage>
</organism>
<feature type="binding site" evidence="8">
    <location>
        <position position="106"/>
    </location>
    <ligand>
        <name>ATP</name>
        <dbReference type="ChEBI" id="CHEBI:30616"/>
    </ligand>
</feature>
<dbReference type="PANTHER" id="PTHR32057:SF14">
    <property type="entry name" value="PROTEIN ADENYLYLTRANSFERASE SELO, MITOCHONDRIAL"/>
    <property type="match status" value="1"/>
</dbReference>
<keyword evidence="8" id="KW-0464">Manganese</keyword>
<dbReference type="InterPro" id="IPR003846">
    <property type="entry name" value="SelO"/>
</dbReference>
<feature type="region of interest" description="Disordered" evidence="9">
    <location>
        <begin position="344"/>
        <end position="366"/>
    </location>
</feature>
<evidence type="ECO:0000256" key="1">
    <source>
        <dbReference type="ARBA" id="ARBA00009747"/>
    </source>
</evidence>
<feature type="binding site" evidence="8">
    <location>
        <position position="140"/>
    </location>
    <ligand>
        <name>ATP</name>
        <dbReference type="ChEBI" id="CHEBI:30616"/>
    </ligand>
</feature>
<evidence type="ECO:0000313" key="10">
    <source>
        <dbReference type="EMBL" id="KAB1649028.1"/>
    </source>
</evidence>
<comment type="catalytic activity">
    <reaction evidence="8">
        <text>L-seryl-[protein] + ATP = 3-O-(5'-adenylyl)-L-seryl-[protein] + diphosphate</text>
        <dbReference type="Rhea" id="RHEA:58120"/>
        <dbReference type="Rhea" id="RHEA-COMP:9863"/>
        <dbReference type="Rhea" id="RHEA-COMP:15073"/>
        <dbReference type="ChEBI" id="CHEBI:29999"/>
        <dbReference type="ChEBI" id="CHEBI:30616"/>
        <dbReference type="ChEBI" id="CHEBI:33019"/>
        <dbReference type="ChEBI" id="CHEBI:142516"/>
        <dbReference type="EC" id="2.7.7.108"/>
    </reaction>
</comment>
<dbReference type="OrthoDB" id="9776281at2"/>
<evidence type="ECO:0000256" key="8">
    <source>
        <dbReference type="HAMAP-Rule" id="MF_00692"/>
    </source>
</evidence>
<comment type="caution">
    <text evidence="10">The sequence shown here is derived from an EMBL/GenBank/DDBJ whole genome shotgun (WGS) entry which is preliminary data.</text>
</comment>
<feature type="binding site" evidence="8">
    <location>
        <position position="107"/>
    </location>
    <ligand>
        <name>ATP</name>
        <dbReference type="ChEBI" id="CHEBI:30616"/>
    </ligand>
</feature>
<feature type="active site" description="Proton acceptor" evidence="8">
    <location>
        <position position="266"/>
    </location>
</feature>
<protein>
    <recommendedName>
        <fullName evidence="8">Protein nucleotidyltransferase YdiU</fullName>
        <ecNumber evidence="8">2.7.7.-</ecNumber>
    </recommendedName>
    <alternativeName>
        <fullName evidence="8">Protein adenylyltransferase YdiU</fullName>
        <ecNumber evidence="8">2.7.7.108</ecNumber>
    </alternativeName>
    <alternativeName>
        <fullName evidence="8">Protein uridylyltransferase YdiU</fullName>
        <ecNumber evidence="8">2.7.7.-</ecNumber>
    </alternativeName>
</protein>
<evidence type="ECO:0000256" key="6">
    <source>
        <dbReference type="ARBA" id="ARBA00022840"/>
    </source>
</evidence>
<keyword evidence="7 8" id="KW-0460">Magnesium</keyword>
<reference evidence="10 11" key="1">
    <citation type="submission" date="2019-09" db="EMBL/GenBank/DDBJ databases">
        <title>Phylogeny of genus Pseudoclavibacter and closely related genus.</title>
        <authorList>
            <person name="Li Y."/>
        </authorList>
    </citation>
    <scope>NUCLEOTIDE SEQUENCE [LARGE SCALE GENOMIC DNA]</scope>
    <source>
        <strain evidence="10 11">EGI 60007</strain>
    </source>
</reference>
<dbReference type="EC" id="2.7.7.108" evidence="8"/>
<feature type="binding site" evidence="8">
    <location>
        <position position="276"/>
    </location>
    <ligand>
        <name>ATP</name>
        <dbReference type="ChEBI" id="CHEBI:30616"/>
    </ligand>
</feature>
<feature type="binding site" evidence="8">
    <location>
        <position position="197"/>
    </location>
    <ligand>
        <name>ATP</name>
        <dbReference type="ChEBI" id="CHEBI:30616"/>
    </ligand>
</feature>
<dbReference type="GO" id="GO:0000287">
    <property type="term" value="F:magnesium ion binding"/>
    <property type="evidence" value="ECO:0007669"/>
    <property type="project" value="UniProtKB-UniRule"/>
</dbReference>
<keyword evidence="4 8" id="KW-0479">Metal-binding</keyword>
<comment type="catalytic activity">
    <reaction evidence="8">
        <text>L-tyrosyl-[protein] + ATP = O-(5'-adenylyl)-L-tyrosyl-[protein] + diphosphate</text>
        <dbReference type="Rhea" id="RHEA:54288"/>
        <dbReference type="Rhea" id="RHEA-COMP:10136"/>
        <dbReference type="Rhea" id="RHEA-COMP:13846"/>
        <dbReference type="ChEBI" id="CHEBI:30616"/>
        <dbReference type="ChEBI" id="CHEBI:33019"/>
        <dbReference type="ChEBI" id="CHEBI:46858"/>
        <dbReference type="ChEBI" id="CHEBI:83624"/>
        <dbReference type="EC" id="2.7.7.108"/>
    </reaction>
</comment>
<keyword evidence="5 8" id="KW-0547">Nucleotide-binding</keyword>
<dbReference type="GO" id="GO:0070733">
    <property type="term" value="F:AMPylase activity"/>
    <property type="evidence" value="ECO:0007669"/>
    <property type="project" value="UniProtKB-EC"/>
</dbReference>
<dbReference type="RefSeq" id="WP_158027581.1">
    <property type="nucleotide sequence ID" value="NZ_BMHG01000001.1"/>
</dbReference>
<feature type="binding site" evidence="8">
    <location>
        <position position="190"/>
    </location>
    <ligand>
        <name>ATP</name>
        <dbReference type="ChEBI" id="CHEBI:30616"/>
    </ligand>
</feature>
<gene>
    <name evidence="8" type="primary">ydiU</name>
    <name evidence="8" type="synonym">selO</name>
    <name evidence="10" type="ORF">F8O04_01700</name>
</gene>
<feature type="binding site" evidence="8">
    <location>
        <position position="267"/>
    </location>
    <ligand>
        <name>Mg(2+)</name>
        <dbReference type="ChEBI" id="CHEBI:18420"/>
    </ligand>
</feature>
<comment type="cofactor">
    <cofactor evidence="8">
        <name>Mg(2+)</name>
        <dbReference type="ChEBI" id="CHEBI:18420"/>
    </cofactor>
    <cofactor evidence="8">
        <name>Mn(2+)</name>
        <dbReference type="ChEBI" id="CHEBI:29035"/>
    </cofactor>
</comment>
<feature type="binding site" evidence="8">
    <location>
        <position position="139"/>
    </location>
    <ligand>
        <name>ATP</name>
        <dbReference type="ChEBI" id="CHEBI:30616"/>
    </ligand>
</feature>
<evidence type="ECO:0000256" key="7">
    <source>
        <dbReference type="ARBA" id="ARBA00022842"/>
    </source>
</evidence>
<comment type="catalytic activity">
    <reaction evidence="8">
        <text>L-seryl-[protein] + UTP = O-(5'-uridylyl)-L-seryl-[protein] + diphosphate</text>
        <dbReference type="Rhea" id="RHEA:64604"/>
        <dbReference type="Rhea" id="RHEA-COMP:9863"/>
        <dbReference type="Rhea" id="RHEA-COMP:16635"/>
        <dbReference type="ChEBI" id="CHEBI:29999"/>
        <dbReference type="ChEBI" id="CHEBI:33019"/>
        <dbReference type="ChEBI" id="CHEBI:46398"/>
        <dbReference type="ChEBI" id="CHEBI:156051"/>
    </reaction>
</comment>
<dbReference type="HAMAP" id="MF_00692">
    <property type="entry name" value="SelO"/>
    <property type="match status" value="1"/>
</dbReference>
<name>A0A6H9WLU1_9MICO</name>
<feature type="binding site" evidence="8">
    <location>
        <position position="104"/>
    </location>
    <ligand>
        <name>ATP</name>
        <dbReference type="ChEBI" id="CHEBI:30616"/>
    </ligand>
</feature>
<keyword evidence="6 8" id="KW-0067">ATP-binding</keyword>
<evidence type="ECO:0000313" key="11">
    <source>
        <dbReference type="Proteomes" id="UP000431744"/>
    </source>
</evidence>
<dbReference type="Proteomes" id="UP000431744">
    <property type="component" value="Unassembled WGS sequence"/>
</dbReference>
<comment type="catalytic activity">
    <reaction evidence="8">
        <text>L-tyrosyl-[protein] + UTP = O-(5'-uridylyl)-L-tyrosyl-[protein] + diphosphate</text>
        <dbReference type="Rhea" id="RHEA:83887"/>
        <dbReference type="Rhea" id="RHEA-COMP:10136"/>
        <dbReference type="Rhea" id="RHEA-COMP:20238"/>
        <dbReference type="ChEBI" id="CHEBI:33019"/>
        <dbReference type="ChEBI" id="CHEBI:46398"/>
        <dbReference type="ChEBI" id="CHEBI:46858"/>
        <dbReference type="ChEBI" id="CHEBI:90602"/>
    </reaction>
</comment>
<dbReference type="AlphaFoldDB" id="A0A6H9WLU1"/>
<keyword evidence="3 8" id="KW-0548">Nucleotidyltransferase</keyword>
<evidence type="ECO:0000256" key="5">
    <source>
        <dbReference type="ARBA" id="ARBA00022741"/>
    </source>
</evidence>
<dbReference type="Pfam" id="PF02696">
    <property type="entry name" value="SelO"/>
    <property type="match status" value="1"/>
</dbReference>
<keyword evidence="11" id="KW-1185">Reference proteome</keyword>
<feature type="binding site" evidence="8">
    <location>
        <position position="127"/>
    </location>
    <ligand>
        <name>ATP</name>
        <dbReference type="ChEBI" id="CHEBI:30616"/>
    </ligand>
</feature>
<proteinExistence type="inferred from homology"/>
<comment type="function">
    <text evidence="8">Nucleotidyltransferase involved in the post-translational modification of proteins. It can catalyze the addition of adenosine monophosphate (AMP) or uridine monophosphate (UMP) to a protein, resulting in modifications known as AMPylation and UMPylation.</text>
</comment>
<evidence type="ECO:0000256" key="2">
    <source>
        <dbReference type="ARBA" id="ARBA00022679"/>
    </source>
</evidence>
<evidence type="ECO:0000256" key="3">
    <source>
        <dbReference type="ARBA" id="ARBA00022695"/>
    </source>
</evidence>
<comment type="similarity">
    <text evidence="1 8">Belongs to the SELO family.</text>
</comment>
<comment type="catalytic activity">
    <reaction evidence="8">
        <text>L-histidyl-[protein] + UTP = N(tele)-(5'-uridylyl)-L-histidyl-[protein] + diphosphate</text>
        <dbReference type="Rhea" id="RHEA:83891"/>
        <dbReference type="Rhea" id="RHEA-COMP:9745"/>
        <dbReference type="Rhea" id="RHEA-COMP:20239"/>
        <dbReference type="ChEBI" id="CHEBI:29979"/>
        <dbReference type="ChEBI" id="CHEBI:33019"/>
        <dbReference type="ChEBI" id="CHEBI:46398"/>
        <dbReference type="ChEBI" id="CHEBI:233474"/>
    </reaction>
</comment>
<dbReference type="GO" id="GO:0005524">
    <property type="term" value="F:ATP binding"/>
    <property type="evidence" value="ECO:0007669"/>
    <property type="project" value="UniProtKB-UniRule"/>
</dbReference>
<evidence type="ECO:0000256" key="4">
    <source>
        <dbReference type="ARBA" id="ARBA00022723"/>
    </source>
</evidence>
<keyword evidence="2 8" id="KW-0808">Transferase</keyword>
<dbReference type="EMBL" id="WBJY01000001">
    <property type="protein sequence ID" value="KAB1649028.1"/>
    <property type="molecule type" value="Genomic_DNA"/>
</dbReference>
<evidence type="ECO:0000256" key="9">
    <source>
        <dbReference type="SAM" id="MobiDB-lite"/>
    </source>
</evidence>
<feature type="binding site" evidence="8">
    <location>
        <position position="276"/>
    </location>
    <ligand>
        <name>Mg(2+)</name>
        <dbReference type="ChEBI" id="CHEBI:18420"/>
    </ligand>
</feature>
<sequence>MDVNTPTAGAPSSAPVSNSPIALQHRFATDVPELAVPWRAAEVEHPRLLAFSDTLADELGVDAEALSSEEGLAFLTGNRLPEGVTPVAQGYSGHQWGMYTPRLGDGRALLLGEVTDRAGRLRDIHLKGSGATPFSRGADGLAAVGPMLREFIMGEAFHALGIPGTRALAVIGTGRLVRREGLEPGALLVRVASSHLRVGTFQYASASGNLEVLRRLADHAIERHAPEAAEAEHPYLAFYEHVVTAQAELVAAWMHVGFVHGVMSTDNTTVSGETIDFGPCAFLDAFDPGLWFSSIDQNGRYAYRQQPSIVQWNLARFAEALLPILPLTRDEAIAAAADADARADARERGDEAADDEGAESERRADAEARQIRAVELATAALERFGPQYAETYERGMRAKLGLAHVALDDARPVITGVLDLMTAARADYTQFFRGLGAHAASGRGTPARSLFPEPEAFERWAERWRALGPDREAMDAVNPAYIPRNHLVEEALAAASDEADLGPLERLLAAVRQPFDVRPGLARYAEPAPADFGPYTTFCGT</sequence>
<dbReference type="GO" id="GO:0030145">
    <property type="term" value="F:manganese ion binding"/>
    <property type="evidence" value="ECO:0007669"/>
    <property type="project" value="UniProtKB-UniRule"/>
</dbReference>
<accession>A0A6H9WLU1</accession>
<dbReference type="EC" id="2.7.7.-" evidence="8"/>